<feature type="domain" description="RRM" evidence="3">
    <location>
        <begin position="649"/>
        <end position="721"/>
    </location>
</feature>
<dbReference type="InterPro" id="IPR035979">
    <property type="entry name" value="RBD_domain_sf"/>
</dbReference>
<feature type="compositionally biased region" description="Low complexity" evidence="2">
    <location>
        <begin position="1"/>
        <end position="11"/>
    </location>
</feature>
<protein>
    <submittedName>
        <fullName evidence="4">Polyadenylate-binding protein RBP45A</fullName>
    </submittedName>
</protein>
<evidence type="ECO:0000313" key="4">
    <source>
        <dbReference type="EMBL" id="PXF44740.1"/>
    </source>
</evidence>
<feature type="compositionally biased region" description="Basic and acidic residues" evidence="2">
    <location>
        <begin position="875"/>
        <end position="888"/>
    </location>
</feature>
<feature type="region of interest" description="Disordered" evidence="2">
    <location>
        <begin position="942"/>
        <end position="963"/>
    </location>
</feature>
<feature type="compositionally biased region" description="Basic and acidic residues" evidence="2">
    <location>
        <begin position="441"/>
        <end position="452"/>
    </location>
</feature>
<name>A0A2V3IUE1_9FLOR</name>
<feature type="compositionally biased region" description="Polar residues" evidence="2">
    <location>
        <begin position="23"/>
        <end position="35"/>
    </location>
</feature>
<dbReference type="CDD" id="cd00590">
    <property type="entry name" value="RRM_SF"/>
    <property type="match status" value="3"/>
</dbReference>
<evidence type="ECO:0000256" key="2">
    <source>
        <dbReference type="SAM" id="MobiDB-lite"/>
    </source>
</evidence>
<feature type="region of interest" description="Disordered" evidence="2">
    <location>
        <begin position="407"/>
        <end position="452"/>
    </location>
</feature>
<dbReference type="SMART" id="SM00360">
    <property type="entry name" value="RRM"/>
    <property type="match status" value="3"/>
</dbReference>
<dbReference type="EMBL" id="NBIV01000082">
    <property type="protein sequence ID" value="PXF44740.1"/>
    <property type="molecule type" value="Genomic_DNA"/>
</dbReference>
<proteinExistence type="predicted"/>
<feature type="region of interest" description="Disordered" evidence="2">
    <location>
        <begin position="1"/>
        <end position="228"/>
    </location>
</feature>
<dbReference type="STRING" id="448386.A0A2V3IUE1"/>
<feature type="compositionally biased region" description="Basic residues" evidence="2">
    <location>
        <begin position="60"/>
        <end position="72"/>
    </location>
</feature>
<dbReference type="InterPro" id="IPR000504">
    <property type="entry name" value="RRM_dom"/>
</dbReference>
<sequence length="963" mass="104156">MQQANRSGRAARSSRAHAKHQPASASDSNTQNTIDSRPPSEKPAPKPSSARQPPPSAPPRGRRTHSRHRKSKNRPEPNLAAVAPVHSDRNHTDHSAPPSASNTANEAHASHSPPAPIQFRKEKRAASLRSDLPSTTNPAHQIASDQFASSSSAPLPQLSQQQQSQNQHRSIQQDLRPASNKSPSHQHEALFQPVHSHPPAQPLTHVPQPSAQPHRMHPEQRHAGGQPNYQAPLMQHVQTHSVPVQPVSRQVPQQDQVQAAVPAPRLSSTQPNLQSQNASYADVAAHSAVPSHSDQPIAPQPLVQTQANAHAVMHAEAQPHVYSGPCDAHQTAKPSSAAVAPQHISASQSVHVGKQALVEHSSSPCESQQSFVFAGRAAPFNQVPYQLVSPTSQPSGQRLAAAPGNDLIQESAPNTNPIPASDNASVGQTDNAQDSSVASDGKPRIDCDRKSEDEVDRIAELVSRIKAPSDGPRPRPLICQDITNSNADTLRISRLPRGVTYDRLYSMVEPFGDVEDLVWVPSDPYVCEVTYRDPAAAHEAKHFLGDALVGSDAEPPLKVELYSRDPGAQLFVGDLTPDVTEEMLEAAFSKLVGEPVTALLKRDPDSFSPIGYGFLSFKSESSANFALVAGHRAKIGNACVRVGRAERNTYLYISDLSPNVTMSELKEAFGKFGSLVEEDTVIVKRTYAFVRYKNRNAAEKAKRTLDKTDLKGRLSVRYAEAEPLKACVAVQFHSSVPRPPNSLRDLLTATFSKHGNCSVEIPRLANGMWRKVAFVTFHGDPMAANLAALEAVQSIRFVSSLPVCCQFARELIPRLPSKGLIVERGDEQSVGRSNYDVPPERVTAKLFPSKRSVIRRSENVTGGAKGSSRSGPVIPERRGAEFRNDGHGRGPNYVPVYVPVTALQHPNTPLPPGSVIGNEGTSAPYHWSGRVLVPGSASEGVGPHGNHLGSNYNSFGPDRYSRW</sequence>
<dbReference type="PANTHER" id="PTHR15241">
    <property type="entry name" value="TRANSFORMER-2-RELATED"/>
    <property type="match status" value="1"/>
</dbReference>
<comment type="caution">
    <text evidence="4">The sequence shown here is derived from an EMBL/GenBank/DDBJ whole genome shotgun (WGS) entry which is preliminary data.</text>
</comment>
<dbReference type="Proteomes" id="UP000247409">
    <property type="component" value="Unassembled WGS sequence"/>
</dbReference>
<feature type="compositionally biased region" description="Pro residues" evidence="2">
    <location>
        <begin position="45"/>
        <end position="58"/>
    </location>
</feature>
<dbReference type="OrthoDB" id="446113at2759"/>
<dbReference type="SUPFAM" id="SSF54928">
    <property type="entry name" value="RNA-binding domain, RBD"/>
    <property type="match status" value="2"/>
</dbReference>
<dbReference type="AlphaFoldDB" id="A0A2V3IUE1"/>
<feature type="compositionally biased region" description="Low complexity" evidence="2">
    <location>
        <begin position="146"/>
        <end position="173"/>
    </location>
</feature>
<dbReference type="Gene3D" id="3.30.70.330">
    <property type="match status" value="3"/>
</dbReference>
<gene>
    <name evidence="4" type="ORF">BWQ96_05499</name>
</gene>
<evidence type="ECO:0000313" key="5">
    <source>
        <dbReference type="Proteomes" id="UP000247409"/>
    </source>
</evidence>
<dbReference type="GO" id="GO:0003723">
    <property type="term" value="F:RNA binding"/>
    <property type="evidence" value="ECO:0007669"/>
    <property type="project" value="UniProtKB-UniRule"/>
</dbReference>
<dbReference type="InterPro" id="IPR012677">
    <property type="entry name" value="Nucleotide-bd_a/b_plait_sf"/>
</dbReference>
<evidence type="ECO:0000256" key="1">
    <source>
        <dbReference type="PROSITE-ProRule" id="PRU00176"/>
    </source>
</evidence>
<evidence type="ECO:0000259" key="3">
    <source>
        <dbReference type="PROSITE" id="PS50102"/>
    </source>
</evidence>
<keyword evidence="1" id="KW-0694">RNA-binding</keyword>
<feature type="compositionally biased region" description="Polar residues" evidence="2">
    <location>
        <begin position="411"/>
        <end position="438"/>
    </location>
</feature>
<reference evidence="4 5" key="1">
    <citation type="journal article" date="2018" name="Mol. Biol. Evol.">
        <title>Analysis of the draft genome of the red seaweed Gracilariopsis chorda provides insights into genome size evolution in Rhodophyta.</title>
        <authorList>
            <person name="Lee J."/>
            <person name="Yang E.C."/>
            <person name="Graf L."/>
            <person name="Yang J.H."/>
            <person name="Qiu H."/>
            <person name="Zel Zion U."/>
            <person name="Chan C.X."/>
            <person name="Stephens T.G."/>
            <person name="Weber A.P.M."/>
            <person name="Boo G.H."/>
            <person name="Boo S.M."/>
            <person name="Kim K.M."/>
            <person name="Shin Y."/>
            <person name="Jung M."/>
            <person name="Lee S.J."/>
            <person name="Yim H.S."/>
            <person name="Lee J.H."/>
            <person name="Bhattacharya D."/>
            <person name="Yoon H.S."/>
        </authorList>
    </citation>
    <scope>NUCLEOTIDE SEQUENCE [LARGE SCALE GENOMIC DNA]</scope>
    <source>
        <strain evidence="4 5">SKKU-2015</strain>
        <tissue evidence="4">Whole body</tissue>
    </source>
</reference>
<organism evidence="4 5">
    <name type="scientific">Gracilariopsis chorda</name>
    <dbReference type="NCBI Taxonomy" id="448386"/>
    <lineage>
        <taxon>Eukaryota</taxon>
        <taxon>Rhodophyta</taxon>
        <taxon>Florideophyceae</taxon>
        <taxon>Rhodymeniophycidae</taxon>
        <taxon>Gracilariales</taxon>
        <taxon>Gracilariaceae</taxon>
        <taxon>Gracilariopsis</taxon>
    </lineage>
</organism>
<feature type="domain" description="RRM" evidence="3">
    <location>
        <begin position="568"/>
        <end position="647"/>
    </location>
</feature>
<dbReference type="PANTHER" id="PTHR15241:SF304">
    <property type="entry name" value="RRM DOMAIN-CONTAINING PROTEIN"/>
    <property type="match status" value="1"/>
</dbReference>
<dbReference type="PROSITE" id="PS50102">
    <property type="entry name" value="RRM"/>
    <property type="match status" value="2"/>
</dbReference>
<dbReference type="Pfam" id="PF00076">
    <property type="entry name" value="RRM_1"/>
    <property type="match status" value="2"/>
</dbReference>
<keyword evidence="5" id="KW-1185">Reference proteome</keyword>
<accession>A0A2V3IUE1</accession>
<feature type="region of interest" description="Disordered" evidence="2">
    <location>
        <begin position="858"/>
        <end position="888"/>
    </location>
</feature>